<evidence type="ECO:0000313" key="4">
    <source>
        <dbReference type="Proteomes" id="UP000041254"/>
    </source>
</evidence>
<protein>
    <submittedName>
        <fullName evidence="3">Uncharacterized protein</fullName>
    </submittedName>
</protein>
<feature type="transmembrane region" description="Helical" evidence="2">
    <location>
        <begin position="312"/>
        <end position="333"/>
    </location>
</feature>
<organism evidence="3 4">
    <name type="scientific">Vitrella brassicaformis (strain CCMP3155)</name>
    <dbReference type="NCBI Taxonomy" id="1169540"/>
    <lineage>
        <taxon>Eukaryota</taxon>
        <taxon>Sar</taxon>
        <taxon>Alveolata</taxon>
        <taxon>Colpodellida</taxon>
        <taxon>Vitrellaceae</taxon>
        <taxon>Vitrella</taxon>
    </lineage>
</organism>
<sequence length="519" mass="57145">MEDKSHPARHPSEGVNRRDDADESVEVVGSALSGTMMKYTPGVDGDVDDEPVDHDISPKRTEGAPPHPVATLKSDVSSPKSAVSPKSVTTPSAHAAVRRASRASLGSTVREILTSVFHRSSGESSLLLAWVFGEEVPEPWTHIGLRVFMLFILPIIVGVAWLSMPLKKTQEAWETQMAYFWGYLPMFRLMIGVLPATWIPALLGERFTWKTFVAGFAPGMLGPLVTIIISAILNETGLPAHTFLVGIPIFGVQCFCVLFALPDWRRRYFNDKHGRKRWFVKTIVCMFAPMLWLAAVLYTYVIVVVADTNMTWLHGLLVFAFPIFGREIVLMARRILRATRRKMEIAGYLSVLFPGISPWMFGITLVERCILLAWPGLSVILIHNKAVKSLATEGVIGRLMYPIGDAMDPDRSSACNYLGACIAFIMPCFKRCFRGEDLHEDSFRSRHFSATDKTTKDRKAPNPADANVAASGGDVDRFHMAVAVETVATPDGHAAAAEAANDIWGDSDVPPDPKPLAPS</sequence>
<feature type="compositionally biased region" description="Pro residues" evidence="1">
    <location>
        <begin position="510"/>
        <end position="519"/>
    </location>
</feature>
<feature type="compositionally biased region" description="Basic and acidic residues" evidence="1">
    <location>
        <begin position="449"/>
        <end position="460"/>
    </location>
</feature>
<dbReference type="VEuPathDB" id="CryptoDB:Vbra_12832"/>
<feature type="transmembrane region" description="Helical" evidence="2">
    <location>
        <begin position="239"/>
        <end position="261"/>
    </location>
</feature>
<keyword evidence="2" id="KW-0472">Membrane</keyword>
<dbReference type="InParanoid" id="A0A0G4EQQ9"/>
<dbReference type="EMBL" id="CDMY01000295">
    <property type="protein sequence ID" value="CEM00563.1"/>
    <property type="molecule type" value="Genomic_DNA"/>
</dbReference>
<feature type="compositionally biased region" description="Low complexity" evidence="1">
    <location>
        <begin position="73"/>
        <end position="95"/>
    </location>
</feature>
<feature type="transmembrane region" description="Helical" evidence="2">
    <location>
        <begin position="211"/>
        <end position="233"/>
    </location>
</feature>
<keyword evidence="2" id="KW-0812">Transmembrane</keyword>
<feature type="region of interest" description="Disordered" evidence="1">
    <location>
        <begin position="1"/>
        <end position="95"/>
    </location>
</feature>
<dbReference type="Proteomes" id="UP000041254">
    <property type="component" value="Unassembled WGS sequence"/>
</dbReference>
<feature type="region of interest" description="Disordered" evidence="1">
    <location>
        <begin position="449"/>
        <end position="471"/>
    </location>
</feature>
<evidence type="ECO:0000256" key="1">
    <source>
        <dbReference type="SAM" id="MobiDB-lite"/>
    </source>
</evidence>
<feature type="transmembrane region" description="Helical" evidence="2">
    <location>
        <begin position="147"/>
        <end position="166"/>
    </location>
</feature>
<keyword evidence="4" id="KW-1185">Reference proteome</keyword>
<name>A0A0G4EQQ9_VITBC</name>
<evidence type="ECO:0000313" key="3">
    <source>
        <dbReference type="EMBL" id="CEM00563.1"/>
    </source>
</evidence>
<feature type="compositionally biased region" description="Basic and acidic residues" evidence="1">
    <location>
        <begin position="53"/>
        <end position="62"/>
    </location>
</feature>
<feature type="transmembrane region" description="Helical" evidence="2">
    <location>
        <begin position="345"/>
        <end position="366"/>
    </location>
</feature>
<keyword evidence="2" id="KW-1133">Transmembrane helix</keyword>
<evidence type="ECO:0000256" key="2">
    <source>
        <dbReference type="SAM" id="Phobius"/>
    </source>
</evidence>
<gene>
    <name evidence="3" type="ORF">Vbra_12832</name>
</gene>
<feature type="transmembrane region" description="Helical" evidence="2">
    <location>
        <begin position="178"/>
        <end position="199"/>
    </location>
</feature>
<accession>A0A0G4EQQ9</accession>
<feature type="region of interest" description="Disordered" evidence="1">
    <location>
        <begin position="493"/>
        <end position="519"/>
    </location>
</feature>
<reference evidence="3 4" key="1">
    <citation type="submission" date="2014-11" db="EMBL/GenBank/DDBJ databases">
        <authorList>
            <person name="Zhu J."/>
            <person name="Qi W."/>
            <person name="Song R."/>
        </authorList>
    </citation>
    <scope>NUCLEOTIDE SEQUENCE [LARGE SCALE GENOMIC DNA]</scope>
</reference>
<dbReference type="AlphaFoldDB" id="A0A0G4EQQ9"/>
<feature type="compositionally biased region" description="Basic and acidic residues" evidence="1">
    <location>
        <begin position="1"/>
        <end position="20"/>
    </location>
</feature>
<proteinExistence type="predicted"/>
<dbReference type="PhylomeDB" id="A0A0G4EQQ9"/>
<feature type="transmembrane region" description="Helical" evidence="2">
    <location>
        <begin position="282"/>
        <end position="306"/>
    </location>
</feature>